<organism evidence="3 4">
    <name type="scientific">Alloalcanivorax marinus</name>
    <dbReference type="NCBI Taxonomy" id="1177169"/>
    <lineage>
        <taxon>Bacteria</taxon>
        <taxon>Pseudomonadati</taxon>
        <taxon>Pseudomonadota</taxon>
        <taxon>Gammaproteobacteria</taxon>
        <taxon>Oceanospirillales</taxon>
        <taxon>Alcanivoracaceae</taxon>
        <taxon>Alloalcanivorax</taxon>
    </lineage>
</organism>
<dbReference type="GO" id="GO:0016301">
    <property type="term" value="F:kinase activity"/>
    <property type="evidence" value="ECO:0007669"/>
    <property type="project" value="UniProtKB-UniRule"/>
</dbReference>
<dbReference type="Pfam" id="PF03881">
    <property type="entry name" value="Fructosamin_kin"/>
    <property type="match status" value="1"/>
</dbReference>
<dbReference type="InterPro" id="IPR011009">
    <property type="entry name" value="Kinase-like_dom_sf"/>
</dbReference>
<dbReference type="EMBL" id="JAJGNA010000003">
    <property type="protein sequence ID" value="MCC4307750.1"/>
    <property type="molecule type" value="Genomic_DNA"/>
</dbReference>
<sequence length="299" mass="33507">MNEHGRPTTLDREQARRELDALWRCPPGTCRLGLSAGGATGQTGALDRDGQRFFFKWLPDGDALAAEADGLCTLAPAIRVPRVIHQGPLAGGHALILEWLDTRPLGDREWARFGEALRAMHRVTGKRFGHHRDNWIGATPQCNRQEDDWATFFVRRRLAPQRRLALERGLPADTADAVAAVMDRVPAWLDGLEIRPALLHGDLWQGNLAALADGTPVVYDPAVYHGHAETDLAMLALFGSVPEVFYRAYGQNPREPEFQHRARLYNLYHLLNHHNLFGAPYTRAVQDTAEALLRNRLRS</sequence>
<dbReference type="AlphaFoldDB" id="A0A9Q3UJV1"/>
<reference evidence="3" key="1">
    <citation type="submission" date="2021-10" db="EMBL/GenBank/DDBJ databases">
        <title>The diversity and Nitrogen Metabolism of Culturable Nitrate-Utilizing Bacteria Within the Oxygen Minimum Zone of the Changjiang (Yangtze River)Estuary.</title>
        <authorList>
            <person name="Zhang D."/>
            <person name="Zheng J."/>
            <person name="Liu S."/>
            <person name="He W."/>
        </authorList>
    </citation>
    <scope>NUCLEOTIDE SEQUENCE</scope>
    <source>
        <strain evidence="3">FXH-223</strain>
    </source>
</reference>
<gene>
    <name evidence="3" type="ORF">LL252_04110</name>
</gene>
<keyword evidence="2" id="KW-0808">Transferase</keyword>
<proteinExistence type="inferred from homology"/>
<dbReference type="Gene3D" id="3.30.200.20">
    <property type="entry name" value="Phosphorylase Kinase, domain 1"/>
    <property type="match status" value="1"/>
</dbReference>
<dbReference type="InterPro" id="IPR016477">
    <property type="entry name" value="Fructo-/Ketosamine-3-kinase"/>
</dbReference>
<dbReference type="RefSeq" id="WP_228233118.1">
    <property type="nucleotide sequence ID" value="NZ_JAJGNA010000003.1"/>
</dbReference>
<dbReference type="PANTHER" id="PTHR12149">
    <property type="entry name" value="FRUCTOSAMINE 3 KINASE-RELATED PROTEIN"/>
    <property type="match status" value="1"/>
</dbReference>
<dbReference type="PIRSF" id="PIRSF006221">
    <property type="entry name" value="Ketosamine-3-kinase"/>
    <property type="match status" value="1"/>
</dbReference>
<evidence type="ECO:0000313" key="3">
    <source>
        <dbReference type="EMBL" id="MCC4307750.1"/>
    </source>
</evidence>
<comment type="caution">
    <text evidence="3">The sequence shown here is derived from an EMBL/GenBank/DDBJ whole genome shotgun (WGS) entry which is preliminary data.</text>
</comment>
<dbReference type="PANTHER" id="PTHR12149:SF8">
    <property type="entry name" value="PROTEIN-RIBULOSAMINE 3-KINASE"/>
    <property type="match status" value="1"/>
</dbReference>
<dbReference type="Gene3D" id="3.90.1200.10">
    <property type="match status" value="1"/>
</dbReference>
<keyword evidence="4" id="KW-1185">Reference proteome</keyword>
<accession>A0A9Q3UJV1</accession>
<protein>
    <submittedName>
        <fullName evidence="3">Fructosamine kinase family protein</fullName>
    </submittedName>
</protein>
<evidence type="ECO:0000256" key="2">
    <source>
        <dbReference type="PIRNR" id="PIRNR006221"/>
    </source>
</evidence>
<name>A0A9Q3UJV1_9GAMM</name>
<dbReference type="Proteomes" id="UP001108027">
    <property type="component" value="Unassembled WGS sequence"/>
</dbReference>
<keyword evidence="2 3" id="KW-0418">Kinase</keyword>
<dbReference type="SUPFAM" id="SSF56112">
    <property type="entry name" value="Protein kinase-like (PK-like)"/>
    <property type="match status" value="1"/>
</dbReference>
<comment type="similarity">
    <text evidence="1 2">Belongs to the fructosamine kinase family.</text>
</comment>
<evidence type="ECO:0000313" key="4">
    <source>
        <dbReference type="Proteomes" id="UP001108027"/>
    </source>
</evidence>
<evidence type="ECO:0000256" key="1">
    <source>
        <dbReference type="ARBA" id="ARBA00009460"/>
    </source>
</evidence>